<dbReference type="InterPro" id="IPR003812">
    <property type="entry name" value="Fido"/>
</dbReference>
<feature type="domain" description="Fido" evidence="1">
    <location>
        <begin position="120"/>
        <end position="276"/>
    </location>
</feature>
<evidence type="ECO:0000313" key="3">
    <source>
        <dbReference type="Proteomes" id="UP001595904"/>
    </source>
</evidence>
<dbReference type="Pfam" id="PF02661">
    <property type="entry name" value="Fic"/>
    <property type="match status" value="1"/>
</dbReference>
<reference evidence="3" key="1">
    <citation type="journal article" date="2019" name="Int. J. Syst. Evol. Microbiol.">
        <title>The Global Catalogue of Microorganisms (GCM) 10K type strain sequencing project: providing services to taxonomists for standard genome sequencing and annotation.</title>
        <authorList>
            <consortium name="The Broad Institute Genomics Platform"/>
            <consortium name="The Broad Institute Genome Sequencing Center for Infectious Disease"/>
            <person name="Wu L."/>
            <person name="Ma J."/>
        </authorList>
    </citation>
    <scope>NUCLEOTIDE SEQUENCE [LARGE SCALE GENOMIC DNA]</scope>
    <source>
        <strain evidence="3">CGMCC 1.10759</strain>
    </source>
</reference>
<protein>
    <submittedName>
        <fullName evidence="2">Fic family protein</fullName>
    </submittedName>
</protein>
<dbReference type="InterPro" id="IPR036597">
    <property type="entry name" value="Fido-like_dom_sf"/>
</dbReference>
<evidence type="ECO:0000313" key="2">
    <source>
        <dbReference type="EMBL" id="MFC4310942.1"/>
    </source>
</evidence>
<keyword evidence="3" id="KW-1185">Reference proteome</keyword>
<dbReference type="PROSITE" id="PS51459">
    <property type="entry name" value="FIDO"/>
    <property type="match status" value="1"/>
</dbReference>
<dbReference type="EMBL" id="JBHSDU010000003">
    <property type="protein sequence ID" value="MFC4310942.1"/>
    <property type="molecule type" value="Genomic_DNA"/>
</dbReference>
<dbReference type="InterPro" id="IPR025230">
    <property type="entry name" value="DUF4172"/>
</dbReference>
<dbReference type="PANTHER" id="PTHR13504:SF33">
    <property type="entry name" value="FIC FAMILY PROTEIN"/>
    <property type="match status" value="1"/>
</dbReference>
<dbReference type="Pfam" id="PF13776">
    <property type="entry name" value="DUF4172"/>
    <property type="match status" value="1"/>
</dbReference>
<dbReference type="SUPFAM" id="SSF140931">
    <property type="entry name" value="Fic-like"/>
    <property type="match status" value="1"/>
</dbReference>
<comment type="caution">
    <text evidence="2">The sequence shown here is derived from an EMBL/GenBank/DDBJ whole genome shotgun (WGS) entry which is preliminary data.</text>
</comment>
<dbReference type="InterPro" id="IPR040198">
    <property type="entry name" value="Fido_containing"/>
</dbReference>
<dbReference type="InterPro" id="IPR036388">
    <property type="entry name" value="WH-like_DNA-bd_sf"/>
</dbReference>
<sequence length="384" mass="42526">MANRLKWVWQQADWPAWRFDAATLAAALASARKAQGEAVGRAQLLTSSLDTRAQAELLVLEGFNTSAIEGEQLNVEALRSSIARRLGIPLESNKAGPTPRAVEGLIDVLQDATRNYEKPLALDQLNAWQSALFPTGRSGLYQIRVGQLRGDAPMRIVSSPHQRERLHYEAPPRDGLEAQVQTFLDWFNGKSFELDGLVRAGLAHLWFEVLHPYEDGNGRVGRALLDKALAQDEKRPVRLYSLSAQLYSERQEYYAALERASRGDLDATDWLTFFFRQVEAAAKASETAIGKVLDKARFWVAHGAQPMNDRQRKVVNLLLDKGRGGFEGGMTNGKYVSIAKTSPATAQRDLADLVQKQILALVGAGRSARYDIQWDAPTNDATSV</sequence>
<gene>
    <name evidence="2" type="ORF">ACFPN2_17735</name>
</gene>
<dbReference type="PANTHER" id="PTHR13504">
    <property type="entry name" value="FIDO DOMAIN-CONTAINING PROTEIN DDB_G0283145"/>
    <property type="match status" value="1"/>
</dbReference>
<dbReference type="Proteomes" id="UP001595904">
    <property type="component" value="Unassembled WGS sequence"/>
</dbReference>
<evidence type="ECO:0000259" key="1">
    <source>
        <dbReference type="PROSITE" id="PS51459"/>
    </source>
</evidence>
<dbReference type="Gene3D" id="1.10.3290.10">
    <property type="entry name" value="Fido-like domain"/>
    <property type="match status" value="1"/>
</dbReference>
<organism evidence="2 3">
    <name type="scientific">Steroidobacter flavus</name>
    <dbReference type="NCBI Taxonomy" id="1842136"/>
    <lineage>
        <taxon>Bacteria</taxon>
        <taxon>Pseudomonadati</taxon>
        <taxon>Pseudomonadota</taxon>
        <taxon>Gammaproteobacteria</taxon>
        <taxon>Steroidobacterales</taxon>
        <taxon>Steroidobacteraceae</taxon>
        <taxon>Steroidobacter</taxon>
    </lineage>
</organism>
<dbReference type="Gene3D" id="1.10.10.10">
    <property type="entry name" value="Winged helix-like DNA-binding domain superfamily/Winged helix DNA-binding domain"/>
    <property type="match status" value="1"/>
</dbReference>
<dbReference type="RefSeq" id="WP_380598859.1">
    <property type="nucleotide sequence ID" value="NZ_JBHSDU010000003.1"/>
</dbReference>
<name>A0ABV8STZ2_9GAMM</name>
<proteinExistence type="predicted"/>
<accession>A0ABV8STZ2</accession>